<dbReference type="Proteomes" id="UP000594480">
    <property type="component" value="Chromosome"/>
</dbReference>
<evidence type="ECO:0000313" key="4">
    <source>
        <dbReference type="EMBL" id="QPE04086.1"/>
    </source>
</evidence>
<keyword evidence="2" id="KW-0472">Membrane</keyword>
<dbReference type="EMBL" id="CP064760">
    <property type="protein sequence ID" value="QPE04086.1"/>
    <property type="molecule type" value="Genomic_DNA"/>
</dbReference>
<evidence type="ECO:0000256" key="1">
    <source>
        <dbReference type="SAM" id="MobiDB-lite"/>
    </source>
</evidence>
<feature type="domain" description="DUF2510" evidence="3">
    <location>
        <begin position="6"/>
        <end position="35"/>
    </location>
</feature>
<proteinExistence type="predicted"/>
<dbReference type="RefSeq" id="WP_195692177.1">
    <property type="nucleotide sequence ID" value="NZ_CP064760.1"/>
</dbReference>
<organism evidence="4 5">
    <name type="scientific">Microbacterium schleiferi</name>
    <dbReference type="NCBI Taxonomy" id="69362"/>
    <lineage>
        <taxon>Bacteria</taxon>
        <taxon>Bacillati</taxon>
        <taxon>Actinomycetota</taxon>
        <taxon>Actinomycetes</taxon>
        <taxon>Micrococcales</taxon>
        <taxon>Microbacteriaceae</taxon>
        <taxon>Microbacterium</taxon>
    </lineage>
</organism>
<dbReference type="AlphaFoldDB" id="A0A7S8RH86"/>
<evidence type="ECO:0000259" key="3">
    <source>
        <dbReference type="Pfam" id="PF10708"/>
    </source>
</evidence>
<accession>A0A7S8RH86</accession>
<keyword evidence="2" id="KW-0812">Transmembrane</keyword>
<keyword evidence="5" id="KW-1185">Reference proteome</keyword>
<evidence type="ECO:0000313" key="5">
    <source>
        <dbReference type="Proteomes" id="UP000594480"/>
    </source>
</evidence>
<evidence type="ECO:0000256" key="2">
    <source>
        <dbReference type="SAM" id="Phobius"/>
    </source>
</evidence>
<reference evidence="4 5" key="1">
    <citation type="submission" date="2020-11" db="EMBL/GenBank/DDBJ databases">
        <title>Amino acid is mineralized and recycled by bacteria in oceanic microbiome.</title>
        <authorList>
            <person name="Zheng L.Y."/>
        </authorList>
    </citation>
    <scope>NUCLEOTIDE SEQUENCE [LARGE SCALE GENOMIC DNA]</scope>
    <source>
        <strain evidence="4 5">A32-1</strain>
    </source>
</reference>
<dbReference type="Pfam" id="PF10708">
    <property type="entry name" value="DUF2510"/>
    <property type="match status" value="1"/>
</dbReference>
<dbReference type="InterPro" id="IPR018929">
    <property type="entry name" value="DUF2510"/>
</dbReference>
<dbReference type="KEGG" id="msf:IT882_12850"/>
<name>A0A7S8RH86_9MICO</name>
<keyword evidence="2" id="KW-1133">Transmembrane helix</keyword>
<protein>
    <submittedName>
        <fullName evidence="4">DUF2510 domain-containing protein</fullName>
    </submittedName>
</protein>
<gene>
    <name evidence="4" type="ORF">IT882_12850</name>
</gene>
<feature type="region of interest" description="Disordered" evidence="1">
    <location>
        <begin position="26"/>
        <end position="74"/>
    </location>
</feature>
<feature type="transmembrane region" description="Helical" evidence="2">
    <location>
        <begin position="90"/>
        <end position="116"/>
    </location>
</feature>
<sequence>MSAIAPGWYDDGHGALRWWDGQQWTEHVQPHPNGMPDPWQRPRSTPVPERSQQSPDATGEPAPPDGAPAPGGAPSGIFVAATAPQRSQTWIVWVIVGVVMLVVVALAAIFIPLAILGFGRVDAAAVVEPTNDAERGAVDAVYEFDEAWQTADCDLFLGVTTERLREIVQIKDCGTFTGQSDAFTEWYSDYEIVVTDIRGPGYEYTVATQESYIAHFDQAGEPIEPGVREVVEYEYTLVPDDDGWAVYDLVSVE</sequence>